<dbReference type="Pfam" id="PF00535">
    <property type="entry name" value="Glycos_transf_2"/>
    <property type="match status" value="1"/>
</dbReference>
<evidence type="ECO:0000313" key="5">
    <source>
        <dbReference type="Proteomes" id="UP000290848"/>
    </source>
</evidence>
<dbReference type="Proteomes" id="UP000290848">
    <property type="component" value="Unassembled WGS sequence"/>
</dbReference>
<dbReference type="Gene3D" id="3.90.550.10">
    <property type="entry name" value="Spore Coat Polysaccharide Biosynthesis Protein SpsA, Chain A"/>
    <property type="match status" value="1"/>
</dbReference>
<proteinExistence type="predicted"/>
<dbReference type="SUPFAM" id="SSF53448">
    <property type="entry name" value="Nucleotide-diphospho-sugar transferases"/>
    <property type="match status" value="1"/>
</dbReference>
<keyword evidence="1 4" id="KW-0808">Transferase</keyword>
<evidence type="ECO:0000256" key="1">
    <source>
        <dbReference type="ARBA" id="ARBA00022679"/>
    </source>
</evidence>
<accession>A0A4Q0M7L7</accession>
<protein>
    <submittedName>
        <fullName evidence="4">Glycosyltransferase</fullName>
    </submittedName>
</protein>
<dbReference type="InterPro" id="IPR029044">
    <property type="entry name" value="Nucleotide-diphossugar_trans"/>
</dbReference>
<feature type="domain" description="Glycosyltransferase 2-like" evidence="2">
    <location>
        <begin position="7"/>
        <end position="133"/>
    </location>
</feature>
<dbReference type="InterPro" id="IPR050834">
    <property type="entry name" value="Glycosyltransf_2"/>
</dbReference>
<feature type="domain" description="Galactosyltransferase C-terminal" evidence="3">
    <location>
        <begin position="168"/>
        <end position="230"/>
    </location>
</feature>
<dbReference type="InterPro" id="IPR027791">
    <property type="entry name" value="Galactosyl_T_C"/>
</dbReference>
<dbReference type="PANTHER" id="PTHR43685">
    <property type="entry name" value="GLYCOSYLTRANSFERASE"/>
    <property type="match status" value="1"/>
</dbReference>
<dbReference type="EMBL" id="RXOC01000008">
    <property type="protein sequence ID" value="RXF69101.1"/>
    <property type="molecule type" value="Genomic_DNA"/>
</dbReference>
<comment type="caution">
    <text evidence="4">The sequence shown here is derived from an EMBL/GenBank/DDBJ whole genome shotgun (WGS) entry which is preliminary data.</text>
</comment>
<reference evidence="4 5" key="1">
    <citation type="submission" date="2018-12" db="EMBL/GenBank/DDBJ databases">
        <title>The Draft Genome Sequence of the Soil Bacterium Pedobacter tournemirensis R1.</title>
        <authorList>
            <person name="He J."/>
        </authorList>
    </citation>
    <scope>NUCLEOTIDE SEQUENCE [LARGE SCALE GENOMIC DNA]</scope>
    <source>
        <strain evidence="4 5">R1</strain>
    </source>
</reference>
<dbReference type="PANTHER" id="PTHR43685:SF3">
    <property type="entry name" value="SLR2126 PROTEIN"/>
    <property type="match status" value="1"/>
</dbReference>
<name>A0A4Q0M7L7_9SPHI</name>
<organism evidence="4 5">
    <name type="scientific">Arcticibacter tournemirensis</name>
    <dbReference type="NCBI Taxonomy" id="699437"/>
    <lineage>
        <taxon>Bacteria</taxon>
        <taxon>Pseudomonadati</taxon>
        <taxon>Bacteroidota</taxon>
        <taxon>Sphingobacteriia</taxon>
        <taxon>Sphingobacteriales</taxon>
        <taxon>Sphingobacteriaceae</taxon>
        <taxon>Arcticibacter</taxon>
    </lineage>
</organism>
<evidence type="ECO:0000313" key="4">
    <source>
        <dbReference type="EMBL" id="RXF69101.1"/>
    </source>
</evidence>
<sequence length="263" mass="29604">MSGISSSLLISTYNWPGALRLCLLSVAAQKVLPGEVLIADDGSGIETKQLIDSFKKEFPVPLMHVWHEDRGFRKTRILNTAVRQSVGKYIIQVDGDVILHPFFIKDHLDVSENGTFVRGTRARLTEEKTNEMLNKGKINVNAFSGGVYHRLNALHLPLLKTLGIRKENSGRSVRGSNLAFWKDDFVAVNGYNTDLNGWGHEDEELATRFINNGIMKKIVKLCAIQFHLHHAETSKENEPFHSQIIQTTIKNKTKTCVNGYSYN</sequence>
<dbReference type="InterPro" id="IPR001173">
    <property type="entry name" value="Glyco_trans_2-like"/>
</dbReference>
<dbReference type="GO" id="GO:0016740">
    <property type="term" value="F:transferase activity"/>
    <property type="evidence" value="ECO:0007669"/>
    <property type="project" value="UniProtKB-KW"/>
</dbReference>
<dbReference type="RefSeq" id="WP_128769909.1">
    <property type="nucleotide sequence ID" value="NZ_RXOC01000008.1"/>
</dbReference>
<evidence type="ECO:0000259" key="3">
    <source>
        <dbReference type="Pfam" id="PF02709"/>
    </source>
</evidence>
<dbReference type="Pfam" id="PF02709">
    <property type="entry name" value="Glyco_transf_7C"/>
    <property type="match status" value="1"/>
</dbReference>
<gene>
    <name evidence="4" type="ORF">EKH83_13175</name>
</gene>
<dbReference type="CDD" id="cd06420">
    <property type="entry name" value="GT2_Chondriotin_Pol_N"/>
    <property type="match status" value="1"/>
</dbReference>
<dbReference type="AlphaFoldDB" id="A0A4Q0M7L7"/>
<evidence type="ECO:0000259" key="2">
    <source>
        <dbReference type="Pfam" id="PF00535"/>
    </source>
</evidence>